<comment type="caution">
    <text evidence="5">The sequence shown here is derived from an EMBL/GenBank/DDBJ whole genome shotgun (WGS) entry which is preliminary data.</text>
</comment>
<feature type="compositionally biased region" description="Acidic residues" evidence="4">
    <location>
        <begin position="1"/>
        <end position="22"/>
    </location>
</feature>
<name>A0AA38MI58_9CUCU</name>
<feature type="compositionally biased region" description="Polar residues" evidence="4">
    <location>
        <begin position="118"/>
        <end position="129"/>
    </location>
</feature>
<evidence type="ECO:0008006" key="7">
    <source>
        <dbReference type="Google" id="ProtNLM"/>
    </source>
</evidence>
<feature type="compositionally biased region" description="Acidic residues" evidence="4">
    <location>
        <begin position="146"/>
        <end position="157"/>
    </location>
</feature>
<keyword evidence="6" id="KW-1185">Reference proteome</keyword>
<protein>
    <recommendedName>
        <fullName evidence="7">Protein FAM114A2</fullName>
    </recommendedName>
</protein>
<feature type="coiled-coil region" evidence="3">
    <location>
        <begin position="306"/>
        <end position="334"/>
    </location>
</feature>
<gene>
    <name evidence="5" type="ORF">Zmor_009229</name>
</gene>
<evidence type="ECO:0000313" key="6">
    <source>
        <dbReference type="Proteomes" id="UP001168821"/>
    </source>
</evidence>
<dbReference type="Pfam" id="PF05334">
    <property type="entry name" value="DUF719"/>
    <property type="match status" value="1"/>
</dbReference>
<evidence type="ECO:0000256" key="3">
    <source>
        <dbReference type="SAM" id="Coils"/>
    </source>
</evidence>
<feature type="region of interest" description="Disordered" evidence="4">
    <location>
        <begin position="1"/>
        <end position="174"/>
    </location>
</feature>
<evidence type="ECO:0000256" key="1">
    <source>
        <dbReference type="ARBA" id="ARBA00006903"/>
    </source>
</evidence>
<sequence length="559" mass="62352">METSDSEYFESADEDFQSDDEDTKTVRSVTNDETSEKCVKSATTQLKNVEIGLDDNKSSGKSSVDNVRKDDENNVSTSKARNESSKKLGTRLSKKSDSVEKHDDIKVVEAESPKPDVNPTSKNTISNEENLWDESEDWGHDKEEENMWDNDEWEAVDEPSSQPEEKVPQSNTAWGSWGNWGVSSILTTATQSVSSITQGITTVLETGIGVPEPEELARINQTEKQKLKELSPDTEDKSTGFGLNNLVMGVSHLTKLVETTSTKVISGGLDTLETIGKKTMEVLQEGDPGLKKKRAFLKIDQDKPVLSQLLREAKEKAEEENKVLEEKHFAKKAKNYETLFDDHQGLVHLEALEMLSKQCDIKLQTLLESYSGESLTEMQETMDQVKELCELPDEDEDEQTSWSEILEKLNSAVSEINIPISYKKLIDTWEETEVWLNHLKLEVCDERELHQQAVETLAQLTALAVEQFHKAGELLLVKEHRSTADEADSLVQLTTSLTSLIGIVAAKFSEKLNAKSSNSKNKEAINGLITTVFFEAANSSSYIQDAFQLLVPVLQVGAV</sequence>
<dbReference type="AlphaFoldDB" id="A0AA38MI58"/>
<keyword evidence="3" id="KW-0175">Coiled coil</keyword>
<dbReference type="Proteomes" id="UP001168821">
    <property type="component" value="Unassembled WGS sequence"/>
</dbReference>
<evidence type="ECO:0000256" key="2">
    <source>
        <dbReference type="ARBA" id="ARBA00022553"/>
    </source>
</evidence>
<dbReference type="InterPro" id="IPR007998">
    <property type="entry name" value="DUF719"/>
</dbReference>
<accession>A0AA38MI58</accession>
<evidence type="ECO:0000313" key="5">
    <source>
        <dbReference type="EMBL" id="KAJ3657426.1"/>
    </source>
</evidence>
<proteinExistence type="inferred from homology"/>
<comment type="similarity">
    <text evidence="1">Belongs to the FAM114 family.</text>
</comment>
<dbReference type="EMBL" id="JALNTZ010000003">
    <property type="protein sequence ID" value="KAJ3657426.1"/>
    <property type="molecule type" value="Genomic_DNA"/>
</dbReference>
<evidence type="ECO:0000256" key="4">
    <source>
        <dbReference type="SAM" id="MobiDB-lite"/>
    </source>
</evidence>
<organism evidence="5 6">
    <name type="scientific">Zophobas morio</name>
    <dbReference type="NCBI Taxonomy" id="2755281"/>
    <lineage>
        <taxon>Eukaryota</taxon>
        <taxon>Metazoa</taxon>
        <taxon>Ecdysozoa</taxon>
        <taxon>Arthropoda</taxon>
        <taxon>Hexapoda</taxon>
        <taxon>Insecta</taxon>
        <taxon>Pterygota</taxon>
        <taxon>Neoptera</taxon>
        <taxon>Endopterygota</taxon>
        <taxon>Coleoptera</taxon>
        <taxon>Polyphaga</taxon>
        <taxon>Cucujiformia</taxon>
        <taxon>Tenebrionidae</taxon>
        <taxon>Zophobas</taxon>
    </lineage>
</organism>
<reference evidence="5" key="1">
    <citation type="journal article" date="2023" name="G3 (Bethesda)">
        <title>Whole genome assemblies of Zophobas morio and Tenebrio molitor.</title>
        <authorList>
            <person name="Kaur S."/>
            <person name="Stinson S.A."/>
            <person name="diCenzo G.C."/>
        </authorList>
    </citation>
    <scope>NUCLEOTIDE SEQUENCE</scope>
    <source>
        <strain evidence="5">QUZm001</strain>
    </source>
</reference>
<dbReference type="PANTHER" id="PTHR12842:SF6">
    <property type="entry name" value="FI01459P"/>
    <property type="match status" value="1"/>
</dbReference>
<dbReference type="PANTHER" id="PTHR12842">
    <property type="entry name" value="FI01459P"/>
    <property type="match status" value="1"/>
</dbReference>
<feature type="compositionally biased region" description="Basic and acidic residues" evidence="4">
    <location>
        <begin position="94"/>
        <end position="114"/>
    </location>
</feature>
<keyword evidence="2" id="KW-0597">Phosphoprotein</keyword>